<evidence type="ECO:0000256" key="10">
    <source>
        <dbReference type="ARBA" id="ARBA00023242"/>
    </source>
</evidence>
<dbReference type="PANTHER" id="PTHR12831:SF0">
    <property type="entry name" value="GENERAL TRANSCRIPTION FACTOR IIH SUBUNIT 3"/>
    <property type="match status" value="1"/>
</dbReference>
<comment type="subunit">
    <text evidence="11">Part of a TFIID-containing RNA polymerase II pre-initiation complex that is composed of TBP and at least GTF2A1, GTF2A2, GTF2E1, GTF2E2, GTF2F1, GTF2H2, GTF2H3, GTF2H4, GTF2H5, GTF2B, TCEA1, ERCC2, ERCC3, TAF1, TAF2, TAF3, TAF4, TAF5, TAF6, TAF7, TAF8, TAF9, TAF10, TAF11, TAF12 and TAF13. Component of the 7-subunit TFIIH core complex composed of XPB/ERCC3, XPD/ERCC2, GTF2H1, GTF2H2, GTF2H3, GTF2H4 and GTF2H5, which is active in NER. The core complex associates with the 3-subunit CDK-activating kinase (CAK) module composed of CCNH/cyclin H, CDK7 and MNAT1 to form the 10-subunit holoenzyme (holo-TFIIH) active in transcription. Interacts with RARA; the interaction requires prior phosphorylation of RARA on 'Ser-369' which then enhances interaction of RARA with CDK7.</text>
</comment>
<keyword evidence="7 11" id="KW-0805">Transcription regulation</keyword>
<gene>
    <name evidence="12" type="ORF">RDWZM_002478</name>
</gene>
<comment type="function">
    <text evidence="11">Component of the general transcription and DNA repair factor IIH (TFIIH) core complex, which is involved in general and transcription-coupled nucleotide excision repair (NER) of damaged DNA and, when complexed to CAK, in RNA transcription by RNA polymerase II. In NER, TFIIH acts by opening DNA around the lesion to allow the excision of the damaged oligonucleotide and its replacement by a new DNA fragment. In transcription, TFIIH has an essential role in transcription initiation. When the pre-initiation complex (PIC) has been established, TFIIH is required for promoter opening and promoter escape. Phosphorylation of the C-terminal tail (CTD) of the largest subunit of RNA polymerase II by the kinase module CAK controls the initiation of transcription.</text>
</comment>
<evidence type="ECO:0000256" key="2">
    <source>
        <dbReference type="ARBA" id="ARBA00005273"/>
    </source>
</evidence>
<keyword evidence="9 11" id="KW-0234">DNA repair</keyword>
<dbReference type="Proteomes" id="UP001142055">
    <property type="component" value="Chromosome 1"/>
</dbReference>
<accession>A0A9Q0MF64</accession>
<dbReference type="PANTHER" id="PTHR12831">
    <property type="entry name" value="TRANSCRIPTION INITIATION FACTOR IIH TFIIH , POLYPEPTIDE 3-RELATED"/>
    <property type="match status" value="1"/>
</dbReference>
<keyword evidence="3 11" id="KW-0479">Metal-binding</keyword>
<keyword evidence="5 11" id="KW-0863">Zinc-finger</keyword>
<sequence length="329" mass="36693">MEQNRASSCNAIGTDGVHVVFVIDFLVKPNFDSTILAQSLDAILSFGNSFLMQRGSNRLTILGSSPAKNTILYVEKQDNEQTSERGFDIPGGQMEKFARITKQFRSNLHRWWKDCINDDGANYNSKVSLLSGAISQALCMIHQHRVSFSHSRVIIFSLGIDQGDVYASQYMKLINCFFAATKINVCFDACSISMSRQNEETAPMSASMEDRFAASILQQGADLTGGRYIRIHKVATLLEHLFCCLTPTAQERPSYVLPPKLKISPPAACFCHRKVLDVGYVCSVCVSIFCQYLPFCSTCHSNVFRTNLNKIAHLKSNGNVTFNEKIESH</sequence>
<keyword evidence="8 11" id="KW-0804">Transcription</keyword>
<dbReference type="GO" id="GO:0005675">
    <property type="term" value="C:transcription factor TFIIH holo complex"/>
    <property type="evidence" value="ECO:0007669"/>
    <property type="project" value="UniProtKB-UniRule"/>
</dbReference>
<evidence type="ECO:0000256" key="3">
    <source>
        <dbReference type="ARBA" id="ARBA00022723"/>
    </source>
</evidence>
<keyword evidence="6 11" id="KW-0862">Zinc</keyword>
<evidence type="ECO:0000256" key="11">
    <source>
        <dbReference type="RuleBase" id="RU368090"/>
    </source>
</evidence>
<comment type="caution">
    <text evidence="12">The sequence shown here is derived from an EMBL/GenBank/DDBJ whole genome shotgun (WGS) entry which is preliminary data.</text>
</comment>
<dbReference type="GO" id="GO:0006289">
    <property type="term" value="P:nucleotide-excision repair"/>
    <property type="evidence" value="ECO:0007669"/>
    <property type="project" value="UniProtKB-UniRule"/>
</dbReference>
<protein>
    <recommendedName>
        <fullName evidence="11">General transcription factor IIH subunit 3</fullName>
    </recommendedName>
    <alternativeName>
        <fullName evidence="11">General transcription factor IIH polypeptide 3</fullName>
    </alternativeName>
</protein>
<evidence type="ECO:0000256" key="5">
    <source>
        <dbReference type="ARBA" id="ARBA00022771"/>
    </source>
</evidence>
<evidence type="ECO:0000256" key="8">
    <source>
        <dbReference type="ARBA" id="ARBA00023163"/>
    </source>
</evidence>
<evidence type="ECO:0000313" key="13">
    <source>
        <dbReference type="Proteomes" id="UP001142055"/>
    </source>
</evidence>
<keyword evidence="4 11" id="KW-0227">DNA damage</keyword>
<dbReference type="GO" id="GO:0006355">
    <property type="term" value="P:regulation of DNA-templated transcription"/>
    <property type="evidence" value="ECO:0007669"/>
    <property type="project" value="InterPro"/>
</dbReference>
<reference evidence="12" key="1">
    <citation type="submission" date="2022-12" db="EMBL/GenBank/DDBJ databases">
        <title>Genome assemblies of Blomia tropicalis.</title>
        <authorList>
            <person name="Cui Y."/>
        </authorList>
    </citation>
    <scope>NUCLEOTIDE SEQUENCE</scope>
    <source>
        <tissue evidence="12">Adult mites</tissue>
    </source>
</reference>
<keyword evidence="13" id="KW-1185">Reference proteome</keyword>
<evidence type="ECO:0000256" key="7">
    <source>
        <dbReference type="ARBA" id="ARBA00023015"/>
    </source>
</evidence>
<evidence type="ECO:0000256" key="4">
    <source>
        <dbReference type="ARBA" id="ARBA00022763"/>
    </source>
</evidence>
<dbReference type="InterPro" id="IPR036465">
    <property type="entry name" value="vWFA_dom_sf"/>
</dbReference>
<dbReference type="Pfam" id="PF03850">
    <property type="entry name" value="Tfb4"/>
    <property type="match status" value="1"/>
</dbReference>
<dbReference type="InterPro" id="IPR004600">
    <property type="entry name" value="TFIIH_Tfb4/GTF2H3"/>
</dbReference>
<dbReference type="GO" id="GO:0008270">
    <property type="term" value="F:zinc ion binding"/>
    <property type="evidence" value="ECO:0007669"/>
    <property type="project" value="UniProtKB-KW"/>
</dbReference>
<evidence type="ECO:0000256" key="9">
    <source>
        <dbReference type="ARBA" id="ARBA00023204"/>
    </source>
</evidence>
<dbReference type="Gene3D" id="3.40.50.410">
    <property type="entry name" value="von Willebrand factor, type A domain"/>
    <property type="match status" value="1"/>
</dbReference>
<dbReference type="OMA" id="LINCFFA"/>
<evidence type="ECO:0000313" key="12">
    <source>
        <dbReference type="EMBL" id="KAJ6223933.1"/>
    </source>
</evidence>
<comment type="similarity">
    <text evidence="2 11">Belongs to the TFB4 family.</text>
</comment>
<organism evidence="12 13">
    <name type="scientific">Blomia tropicalis</name>
    <name type="common">Mite</name>
    <dbReference type="NCBI Taxonomy" id="40697"/>
    <lineage>
        <taxon>Eukaryota</taxon>
        <taxon>Metazoa</taxon>
        <taxon>Ecdysozoa</taxon>
        <taxon>Arthropoda</taxon>
        <taxon>Chelicerata</taxon>
        <taxon>Arachnida</taxon>
        <taxon>Acari</taxon>
        <taxon>Acariformes</taxon>
        <taxon>Sarcoptiformes</taxon>
        <taxon>Astigmata</taxon>
        <taxon>Glycyphagoidea</taxon>
        <taxon>Echimyopodidae</taxon>
        <taxon>Blomia</taxon>
    </lineage>
</organism>
<evidence type="ECO:0000256" key="1">
    <source>
        <dbReference type="ARBA" id="ARBA00004123"/>
    </source>
</evidence>
<dbReference type="GO" id="GO:0000439">
    <property type="term" value="C:transcription factor TFIIH core complex"/>
    <property type="evidence" value="ECO:0007669"/>
    <property type="project" value="UniProtKB-UniRule"/>
</dbReference>
<evidence type="ECO:0000256" key="6">
    <source>
        <dbReference type="ARBA" id="ARBA00022833"/>
    </source>
</evidence>
<dbReference type="AlphaFoldDB" id="A0A9Q0MF64"/>
<name>A0A9Q0MF64_BLOTA</name>
<dbReference type="EMBL" id="JAPWDV010000001">
    <property type="protein sequence ID" value="KAJ6223933.1"/>
    <property type="molecule type" value="Genomic_DNA"/>
</dbReference>
<proteinExistence type="inferred from homology"/>
<keyword evidence="10 11" id="KW-0539">Nucleus</keyword>
<comment type="subcellular location">
    <subcellularLocation>
        <location evidence="1 11">Nucleus</location>
    </subcellularLocation>
</comment>